<evidence type="ECO:0000256" key="2">
    <source>
        <dbReference type="ARBA" id="ARBA00009773"/>
    </source>
</evidence>
<dbReference type="GO" id="GO:0005886">
    <property type="term" value="C:plasma membrane"/>
    <property type="evidence" value="ECO:0007669"/>
    <property type="project" value="UniProtKB-SubCell"/>
</dbReference>
<comment type="similarity">
    <text evidence="2">Belongs to the autoinducer-2 exporter (AI-2E) (TC 2.A.86) family.</text>
</comment>
<evidence type="ECO:0000256" key="4">
    <source>
        <dbReference type="ARBA" id="ARBA00022475"/>
    </source>
</evidence>
<reference evidence="9" key="1">
    <citation type="submission" date="2018-06" db="EMBL/GenBank/DDBJ databases">
        <authorList>
            <person name="Zhirakovskaya E."/>
        </authorList>
    </citation>
    <scope>NUCLEOTIDE SEQUENCE</scope>
</reference>
<evidence type="ECO:0000256" key="6">
    <source>
        <dbReference type="ARBA" id="ARBA00022989"/>
    </source>
</evidence>
<evidence type="ECO:0000256" key="5">
    <source>
        <dbReference type="ARBA" id="ARBA00022692"/>
    </source>
</evidence>
<evidence type="ECO:0000256" key="1">
    <source>
        <dbReference type="ARBA" id="ARBA00004651"/>
    </source>
</evidence>
<evidence type="ECO:0008006" key="10">
    <source>
        <dbReference type="Google" id="ProtNLM"/>
    </source>
</evidence>
<name>A0A3B1BMK2_9ZZZZ</name>
<feature type="transmembrane region" description="Helical" evidence="8">
    <location>
        <begin position="12"/>
        <end position="29"/>
    </location>
</feature>
<dbReference type="AlphaFoldDB" id="A0A3B1BMK2"/>
<feature type="transmembrane region" description="Helical" evidence="8">
    <location>
        <begin position="237"/>
        <end position="264"/>
    </location>
</feature>
<feature type="transmembrane region" description="Helical" evidence="8">
    <location>
        <begin position="276"/>
        <end position="293"/>
    </location>
</feature>
<dbReference type="GO" id="GO:0055085">
    <property type="term" value="P:transmembrane transport"/>
    <property type="evidence" value="ECO:0007669"/>
    <property type="project" value="TreeGrafter"/>
</dbReference>
<dbReference type="EMBL" id="UOGD01000073">
    <property type="protein sequence ID" value="VAX17252.1"/>
    <property type="molecule type" value="Genomic_DNA"/>
</dbReference>
<dbReference type="InterPro" id="IPR002549">
    <property type="entry name" value="AI-2E-like"/>
</dbReference>
<keyword evidence="3" id="KW-0813">Transport</keyword>
<feature type="transmembrane region" description="Helical" evidence="8">
    <location>
        <begin position="35"/>
        <end position="56"/>
    </location>
</feature>
<feature type="transmembrane region" description="Helical" evidence="8">
    <location>
        <begin position="63"/>
        <end position="85"/>
    </location>
</feature>
<comment type="subcellular location">
    <subcellularLocation>
        <location evidence="1">Cell membrane</location>
        <topology evidence="1">Multi-pass membrane protein</topology>
    </subcellularLocation>
</comment>
<feature type="transmembrane region" description="Helical" evidence="8">
    <location>
        <begin position="149"/>
        <end position="171"/>
    </location>
</feature>
<sequence>MGSEENRTKVIFRSALIIAIALFAIYVSYLFIDLIFLVIISLLIAFIFNPVVTFLENHGMKRFLAVLIVFALIGVLVVLGISFMIPKIASQFNLLASVITKENINKLILQIQAGISDYIPFIDAADFAAKIEEFISTFFLTSVNNFTQIIGGIVSALAIMIIVPFITFFLLKDNKKIVKGIVNLVPNKYFEFSFYVIDKISKQLGKYVRGWILDAFIVGFLSGVGLWILGIKNSATIGLIAGIGHLIPYFGPVIGGLPAILISVIQFGDLSKLPEILIMFTIIYSSDSGYIQPNIFSKTTDFHPLLIILLILMGGQLLGILGMLLAVPTATVLKTAAKELYFGYKNYKIIRV</sequence>
<gene>
    <name evidence="9" type="ORF">MNBD_IGNAVI01-572</name>
</gene>
<accession>A0A3B1BMK2</accession>
<evidence type="ECO:0000256" key="8">
    <source>
        <dbReference type="SAM" id="Phobius"/>
    </source>
</evidence>
<feature type="transmembrane region" description="Helical" evidence="8">
    <location>
        <begin position="211"/>
        <end position="231"/>
    </location>
</feature>
<dbReference type="PANTHER" id="PTHR21716:SF53">
    <property type="entry name" value="PERMEASE PERM-RELATED"/>
    <property type="match status" value="1"/>
</dbReference>
<evidence type="ECO:0000256" key="3">
    <source>
        <dbReference type="ARBA" id="ARBA00022448"/>
    </source>
</evidence>
<feature type="transmembrane region" description="Helical" evidence="8">
    <location>
        <begin position="305"/>
        <end position="327"/>
    </location>
</feature>
<protein>
    <recommendedName>
        <fullName evidence="10">Permease often clustered with de novo purine synthesis</fullName>
    </recommendedName>
</protein>
<dbReference type="PANTHER" id="PTHR21716">
    <property type="entry name" value="TRANSMEMBRANE PROTEIN"/>
    <property type="match status" value="1"/>
</dbReference>
<evidence type="ECO:0000256" key="7">
    <source>
        <dbReference type="ARBA" id="ARBA00023136"/>
    </source>
</evidence>
<keyword evidence="7 8" id="KW-0472">Membrane</keyword>
<keyword evidence="6 8" id="KW-1133">Transmembrane helix</keyword>
<organism evidence="9">
    <name type="scientific">hydrothermal vent metagenome</name>
    <dbReference type="NCBI Taxonomy" id="652676"/>
    <lineage>
        <taxon>unclassified sequences</taxon>
        <taxon>metagenomes</taxon>
        <taxon>ecological metagenomes</taxon>
    </lineage>
</organism>
<dbReference type="Pfam" id="PF01594">
    <property type="entry name" value="AI-2E_transport"/>
    <property type="match status" value="1"/>
</dbReference>
<keyword evidence="4" id="KW-1003">Cell membrane</keyword>
<evidence type="ECO:0000313" key="9">
    <source>
        <dbReference type="EMBL" id="VAX17252.1"/>
    </source>
</evidence>
<proteinExistence type="inferred from homology"/>
<keyword evidence="5 8" id="KW-0812">Transmembrane</keyword>